<proteinExistence type="predicted"/>
<dbReference type="KEGG" id="kcm:ABWK59_30955"/>
<name>A0AAU8K2S9_9ACTN</name>
<dbReference type="Pfam" id="PF06094">
    <property type="entry name" value="GGACT"/>
    <property type="match status" value="1"/>
</dbReference>
<protein>
    <submittedName>
        <fullName evidence="2">Gamma-glutamylcyclotransferase family protein</fullName>
    </submittedName>
</protein>
<dbReference type="Gene3D" id="3.10.490.10">
    <property type="entry name" value="Gamma-glutamyl cyclotransferase-like"/>
    <property type="match status" value="1"/>
</dbReference>
<sequence length="140" mass="14940">MPAADPDRLPVFVYGTLRPGGRNHRAHLAGRTTAVRPGTLPGAALHDGPGYPYLVACPGRSVHGELVTLDPARYAEVLAALDHLEDCRPDGSGEYVRRRLEVTGAGGEPEPAWVYLAGAAVEAALRERPALIASGDWLRR</sequence>
<dbReference type="InterPro" id="IPR009288">
    <property type="entry name" value="AIG2-like_dom"/>
</dbReference>
<dbReference type="AlphaFoldDB" id="A0AAU8K2S9"/>
<gene>
    <name evidence="2" type="ORF">ABWK59_30955</name>
</gene>
<dbReference type="RefSeq" id="WP_354643964.1">
    <property type="nucleotide sequence ID" value="NZ_CP159872.1"/>
</dbReference>
<feature type="domain" description="Gamma-glutamylcyclotransferase AIG2-like" evidence="1">
    <location>
        <begin position="11"/>
        <end position="138"/>
    </location>
</feature>
<evidence type="ECO:0000313" key="2">
    <source>
        <dbReference type="EMBL" id="XCM83029.1"/>
    </source>
</evidence>
<accession>A0AAU8K2S9</accession>
<dbReference type="EMBL" id="CP159872">
    <property type="protein sequence ID" value="XCM83029.1"/>
    <property type="molecule type" value="Genomic_DNA"/>
</dbReference>
<dbReference type="InterPro" id="IPR013024">
    <property type="entry name" value="GGCT-like"/>
</dbReference>
<evidence type="ECO:0000259" key="1">
    <source>
        <dbReference type="Pfam" id="PF06094"/>
    </source>
</evidence>
<dbReference type="SUPFAM" id="SSF110857">
    <property type="entry name" value="Gamma-glutamyl cyclotransferase-like"/>
    <property type="match status" value="1"/>
</dbReference>
<dbReference type="InterPro" id="IPR036568">
    <property type="entry name" value="GGCT-like_sf"/>
</dbReference>
<organism evidence="2">
    <name type="scientific">Kitasatospora camelliae</name>
    <dbReference type="NCBI Taxonomy" id="3156397"/>
    <lineage>
        <taxon>Bacteria</taxon>
        <taxon>Bacillati</taxon>
        <taxon>Actinomycetota</taxon>
        <taxon>Actinomycetes</taxon>
        <taxon>Kitasatosporales</taxon>
        <taxon>Streptomycetaceae</taxon>
        <taxon>Kitasatospora</taxon>
    </lineage>
</organism>
<dbReference type="CDD" id="cd06661">
    <property type="entry name" value="GGCT_like"/>
    <property type="match status" value="1"/>
</dbReference>
<reference evidence="2" key="1">
    <citation type="submission" date="2024-06" db="EMBL/GenBank/DDBJ databases">
        <title>The genome sequences of Kitasatospora sp. strain HUAS MG31.</title>
        <authorList>
            <person name="Mo P."/>
        </authorList>
    </citation>
    <scope>NUCLEOTIDE SEQUENCE</scope>
    <source>
        <strain evidence="2">HUAS MG31</strain>
    </source>
</reference>